<evidence type="ECO:0000259" key="10">
    <source>
        <dbReference type="Pfam" id="PF01447"/>
    </source>
</evidence>
<evidence type="ECO:0000259" key="11">
    <source>
        <dbReference type="Pfam" id="PF02868"/>
    </source>
</evidence>
<dbReference type="InterPro" id="IPR007280">
    <property type="entry name" value="Peptidase_C_arc/bac"/>
</dbReference>
<comment type="subcellular location">
    <subcellularLocation>
        <location evidence="8">Secreted</location>
    </subcellularLocation>
</comment>
<feature type="signal peptide" evidence="8">
    <location>
        <begin position="1"/>
        <end position="18"/>
    </location>
</feature>
<keyword evidence="5 8" id="KW-0862">Zinc</keyword>
<evidence type="ECO:0000256" key="9">
    <source>
        <dbReference type="SAM" id="MobiDB-lite"/>
    </source>
</evidence>
<dbReference type="PRINTS" id="PR00730">
    <property type="entry name" value="THERMOLYSIN"/>
</dbReference>
<evidence type="ECO:0000256" key="7">
    <source>
        <dbReference type="ARBA" id="ARBA00023145"/>
    </source>
</evidence>
<organism evidence="13 14">
    <name type="scientific">Salinivibrio costicola subsp. alcaliphilus</name>
    <dbReference type="NCBI Taxonomy" id="272773"/>
    <lineage>
        <taxon>Bacteria</taxon>
        <taxon>Pseudomonadati</taxon>
        <taxon>Pseudomonadota</taxon>
        <taxon>Gammaproteobacteria</taxon>
        <taxon>Vibrionales</taxon>
        <taxon>Vibrionaceae</taxon>
        <taxon>Salinivibrio</taxon>
    </lineage>
</organism>
<gene>
    <name evidence="13" type="ORF">BZJ21_06210</name>
</gene>
<dbReference type="Gene3D" id="3.10.450.40">
    <property type="match status" value="1"/>
</dbReference>
<dbReference type="PANTHER" id="PTHR33794:SF1">
    <property type="entry name" value="BACILLOLYSIN"/>
    <property type="match status" value="1"/>
</dbReference>
<dbReference type="Gene3D" id="2.10.10.20">
    <property type="entry name" value="Carbohydrate-binding module superfamily 5/12"/>
    <property type="match status" value="1"/>
</dbReference>
<evidence type="ECO:0000256" key="8">
    <source>
        <dbReference type="RuleBase" id="RU366073"/>
    </source>
</evidence>
<dbReference type="Gene3D" id="3.10.450.490">
    <property type="match status" value="1"/>
</dbReference>
<feature type="domain" description="Peptidase C-terminal archaeal/bacterial" evidence="12">
    <location>
        <begin position="542"/>
        <end position="599"/>
    </location>
</feature>
<keyword evidence="4 8" id="KW-0378">Hydrolase</keyword>
<dbReference type="Proteomes" id="UP000189431">
    <property type="component" value="Unassembled WGS sequence"/>
</dbReference>
<dbReference type="InterPro" id="IPR023612">
    <property type="entry name" value="Peptidase_M4"/>
</dbReference>
<reference evidence="14" key="1">
    <citation type="submission" date="2017-01" db="EMBL/GenBank/DDBJ databases">
        <title>Draft genome of the species Salinivibrio costicola subsp. alcaliphilus.</title>
        <authorList>
            <person name="Lopez-Hermoso C."/>
            <person name="De La Haba R."/>
            <person name="Sanchez-Porro C."/>
            <person name="Ventosa A."/>
        </authorList>
    </citation>
    <scope>NUCLEOTIDE SEQUENCE [LARGE SCALE GENOMIC DNA]</scope>
    <source>
        <strain evidence="14">CBH448</strain>
    </source>
</reference>
<dbReference type="Pfam" id="PF02868">
    <property type="entry name" value="Peptidase_M4_C"/>
    <property type="match status" value="1"/>
</dbReference>
<proteinExistence type="inferred from homology"/>
<keyword evidence="8" id="KW-0964">Secreted</keyword>
<dbReference type="Gene3D" id="3.10.170.10">
    <property type="match status" value="1"/>
</dbReference>
<feature type="chain" id="PRO_5044991948" description="Neutral metalloproteinase" evidence="8">
    <location>
        <begin position="19"/>
        <end position="672"/>
    </location>
</feature>
<evidence type="ECO:0000256" key="2">
    <source>
        <dbReference type="ARBA" id="ARBA00022670"/>
    </source>
</evidence>
<dbReference type="InterPro" id="IPR001570">
    <property type="entry name" value="Peptidase_M4_C_domain"/>
</dbReference>
<comment type="caution">
    <text evidence="13">The sequence shown here is derived from an EMBL/GenBank/DDBJ whole genome shotgun (WGS) entry which is preliminary data.</text>
</comment>
<dbReference type="EMBL" id="MUFR01000013">
    <property type="protein sequence ID" value="OOF34343.1"/>
    <property type="molecule type" value="Genomic_DNA"/>
</dbReference>
<name>A0ABX3KSG5_SALCS</name>
<keyword evidence="7" id="KW-0865">Zymogen</keyword>
<comment type="similarity">
    <text evidence="1 8">Belongs to the peptidase M4 family.</text>
</comment>
<dbReference type="PANTHER" id="PTHR33794">
    <property type="entry name" value="BACILLOLYSIN"/>
    <property type="match status" value="1"/>
</dbReference>
<dbReference type="Pfam" id="PF01447">
    <property type="entry name" value="Peptidase_M4"/>
    <property type="match status" value="1"/>
</dbReference>
<dbReference type="SUPFAM" id="SSF55486">
    <property type="entry name" value="Metalloproteases ('zincins'), catalytic domain"/>
    <property type="match status" value="1"/>
</dbReference>
<keyword evidence="8" id="KW-0732">Signal</keyword>
<accession>A0ABX3KSG5</accession>
<evidence type="ECO:0000313" key="14">
    <source>
        <dbReference type="Proteomes" id="UP000189431"/>
    </source>
</evidence>
<keyword evidence="2 8" id="KW-0645">Protease</keyword>
<feature type="domain" description="Peptidase M4 C-terminal" evidence="11">
    <location>
        <begin position="341"/>
        <end position="485"/>
    </location>
</feature>
<evidence type="ECO:0000256" key="3">
    <source>
        <dbReference type="ARBA" id="ARBA00022723"/>
    </source>
</evidence>
<dbReference type="Gene3D" id="1.10.390.10">
    <property type="entry name" value="Neutral Protease Domain 2"/>
    <property type="match status" value="1"/>
</dbReference>
<dbReference type="Pfam" id="PF04151">
    <property type="entry name" value="PPC"/>
    <property type="match status" value="1"/>
</dbReference>
<dbReference type="InterPro" id="IPR013856">
    <property type="entry name" value="Peptidase_M4_domain"/>
</dbReference>
<evidence type="ECO:0000313" key="13">
    <source>
        <dbReference type="EMBL" id="OOF34343.1"/>
    </source>
</evidence>
<dbReference type="RefSeq" id="WP_077669369.1">
    <property type="nucleotide sequence ID" value="NZ_MUFR01000013.1"/>
</dbReference>
<evidence type="ECO:0000256" key="5">
    <source>
        <dbReference type="ARBA" id="ARBA00022833"/>
    </source>
</evidence>
<comment type="cofactor">
    <cofactor evidence="8">
        <name>Zn(2+)</name>
        <dbReference type="ChEBI" id="CHEBI:29105"/>
    </cofactor>
</comment>
<dbReference type="Gene3D" id="2.60.120.380">
    <property type="match status" value="1"/>
</dbReference>
<evidence type="ECO:0000256" key="1">
    <source>
        <dbReference type="ARBA" id="ARBA00009388"/>
    </source>
</evidence>
<evidence type="ECO:0000256" key="6">
    <source>
        <dbReference type="ARBA" id="ARBA00023049"/>
    </source>
</evidence>
<comment type="function">
    <text evidence="8">Extracellular zinc metalloprotease.</text>
</comment>
<feature type="domain" description="Peptidase M4" evidence="10">
    <location>
        <begin position="201"/>
        <end position="338"/>
    </location>
</feature>
<evidence type="ECO:0000256" key="4">
    <source>
        <dbReference type="ARBA" id="ARBA00022801"/>
    </source>
</evidence>
<feature type="region of interest" description="Disordered" evidence="9">
    <location>
        <begin position="488"/>
        <end position="513"/>
    </location>
</feature>
<dbReference type="InterPro" id="IPR027268">
    <property type="entry name" value="Peptidase_M4/M1_CTD_sf"/>
</dbReference>
<sequence length="672" mass="74478">MRKTLLALFIPLALPAYAANIVDATSIDLSEALAPEQSRSAMVTGSSLSYQEQSRLNIGGQSLVRKQQLHYGIPVYGYSVVENTSARNFAPDVKGEVVTGIESDIGNTLPMLNQQQAIAIAQGESTPNARQFKQPDANTQLLIWLDEQQTARLVYKVDYLASDNGHPSRPIKIIDAKSGTVLDSWEGIAHLEASGPGGNQKSGRFNFGPNTQLGGFQVNSRCQMDSPDVKTINMNNREWGGQVHQFNCPQNTYRQVNGAYAPMNDAQYFGQQVFNMYQDWLGVRPIRQQLTMRVHYGQGYGNAFWDGRQMTFGDGNRSMYPLTTWDVIAHEVSHGFTEQNSGLEYRGMSGGMNEAFSDIAAAALGQYVFGDFNWKMGEDVMKHSEAMRYFINPSKDGRSIGHVDRYYQGIDVHLSSGIYNKAFYHLATSEQWNIKKAFRAFATANQLYWRPNASFQQGANGVCEAAKDLNYPAGAVSQAFAEVGIEMQNCQGGGGTPTPEPEPEPEPQPEPQLKPLTLEQPVQIQGTAGSAQQFVVQSAPRGTVWLQTYRGQGDVDLYAAVGRPASANDHDCRSTNSGNDEYCGFSQVQGQDIYVTVTSNGNYTTNVLARVDDRGVEKNRCANMPSWSQYNYYSAGVQVQYQGHFFQASQNNWGIDPMSNQWVWRYQGRCQG</sequence>
<dbReference type="CDD" id="cd09597">
    <property type="entry name" value="M4_TLP"/>
    <property type="match status" value="1"/>
</dbReference>
<dbReference type="EC" id="3.4.24.-" evidence="8"/>
<protein>
    <recommendedName>
        <fullName evidence="8">Neutral metalloproteinase</fullName>
        <ecNumber evidence="8">3.4.24.-</ecNumber>
    </recommendedName>
</protein>
<dbReference type="InterPro" id="IPR050728">
    <property type="entry name" value="Zinc_Metalloprotease_M4"/>
</dbReference>
<keyword evidence="14" id="KW-1185">Reference proteome</keyword>
<evidence type="ECO:0000259" key="12">
    <source>
        <dbReference type="Pfam" id="PF04151"/>
    </source>
</evidence>
<keyword evidence="6 8" id="KW-0482">Metalloprotease</keyword>
<keyword evidence="3" id="KW-0479">Metal-binding</keyword>